<dbReference type="HOGENOM" id="CLU_023846_0_0_11"/>
<dbReference type="PANTHER" id="PTHR11070">
    <property type="entry name" value="UVRD / RECB / PCRA DNA HELICASE FAMILY MEMBER"/>
    <property type="match status" value="1"/>
</dbReference>
<dbReference type="InterPro" id="IPR000212">
    <property type="entry name" value="DNA_helicase_UvrD/REP"/>
</dbReference>
<dbReference type="Pfam" id="PF13361">
    <property type="entry name" value="UvrD_C"/>
    <property type="match status" value="1"/>
</dbReference>
<feature type="binding site" evidence="9">
    <location>
        <begin position="269"/>
        <end position="276"/>
    </location>
    <ligand>
        <name>ATP</name>
        <dbReference type="ChEBI" id="CHEBI:30616"/>
    </ligand>
</feature>
<dbReference type="GO" id="GO:0005829">
    <property type="term" value="C:cytosol"/>
    <property type="evidence" value="ECO:0007669"/>
    <property type="project" value="TreeGrafter"/>
</dbReference>
<dbReference type="STRING" id="1229780.BN381_10157"/>
<dbReference type="GO" id="GO:0016887">
    <property type="term" value="F:ATP hydrolysis activity"/>
    <property type="evidence" value="ECO:0007669"/>
    <property type="project" value="RHEA"/>
</dbReference>
<keyword evidence="4 9" id="KW-0067">ATP-binding</keyword>
<sequence length="712" mass="78647">MATLTIATSFLADYARLENRLQRRLRDLVTKFAQMTPAELGKQKGINLEPFNGSADPRSRTIRITDNHRGIVLDVGDGEHFVLTRVCTHDEAERWMANNTFKINATTNALELMDTTAIEAEAAVVQEQADPAGDRLFAHRRERDFAGLGVTDEVVPTLMVLTSEDQLEGLLGLLPPAQAEAVIALTGHDEVDAIYRELAGAIHGEVDTDDVVAALEAPASQAAFHVVDGQDELADILAQPLEMWRIFLHPSQRQLAYRDSYSGPARVTGGAGTGKTVVAIHRAKALAERLESPLGKPILFTTFTRNLAQAIENDLRALDPAALSRVDVINVDRLAFALVREAEGRDPKVAQDDFCRKTAEDIVFEAGIDDEYSGSFLVNEWEQVVLANDCRSRADYFAVGRAGRGIPLNRRRRAVVWKAIDELERRLDQDGRRTHLQLATAAAGYLGPRTTKPYEHVVVDEAQDLHEAQWRLLRAVVAEAPDDMFIVGDSHQRIYDRRSSLSKVGIKVVGRSAKLKLNYRTTHEIMAWSLAMLGTHDGVTADDLDGGKDEHTFAGYHSLRSGPEPVLAGFTTRKQMLDELVEQVRGWIDEGVDPMAIGVAARTNWQVEAAKDALDAAGLTTCLLPQRDLPNQPGVRLGTMHRMKGLEYERVAISDADDDSVPATWAMTDRDDDEVQHVSDLELEKCLLYVAATRARDGLYITWSGTPSRFLG</sequence>
<evidence type="ECO:0000256" key="7">
    <source>
        <dbReference type="ARBA" id="ARBA00034808"/>
    </source>
</evidence>
<evidence type="ECO:0000256" key="2">
    <source>
        <dbReference type="ARBA" id="ARBA00022801"/>
    </source>
</evidence>
<keyword evidence="3 9" id="KW-0347">Helicase</keyword>
<dbReference type="InterPro" id="IPR014016">
    <property type="entry name" value="UvrD-like_ATP-bd"/>
</dbReference>
<evidence type="ECO:0000256" key="5">
    <source>
        <dbReference type="ARBA" id="ARBA00023235"/>
    </source>
</evidence>
<dbReference type="eggNOG" id="COG0210">
    <property type="taxonomic scope" value="Bacteria"/>
</dbReference>
<comment type="catalytic activity">
    <reaction evidence="6">
        <text>Couples ATP hydrolysis with the unwinding of duplex DNA by translocating in the 3'-5' direction.</text>
        <dbReference type="EC" id="5.6.2.4"/>
    </reaction>
</comment>
<dbReference type="Gene3D" id="3.40.50.300">
    <property type="entry name" value="P-loop containing nucleotide triphosphate hydrolases"/>
    <property type="match status" value="2"/>
</dbReference>
<proteinExistence type="predicted"/>
<dbReference type="AlphaFoldDB" id="R4YYA7"/>
<dbReference type="SUPFAM" id="SSF52540">
    <property type="entry name" value="P-loop containing nucleoside triphosphate hydrolases"/>
    <property type="match status" value="1"/>
</dbReference>
<evidence type="ECO:0000256" key="4">
    <source>
        <dbReference type="ARBA" id="ARBA00022840"/>
    </source>
</evidence>
<dbReference type="GO" id="GO:0000725">
    <property type="term" value="P:recombinational repair"/>
    <property type="evidence" value="ECO:0007669"/>
    <property type="project" value="TreeGrafter"/>
</dbReference>
<dbReference type="GO" id="GO:0003677">
    <property type="term" value="F:DNA binding"/>
    <property type="evidence" value="ECO:0007669"/>
    <property type="project" value="InterPro"/>
</dbReference>
<dbReference type="InterPro" id="IPR027417">
    <property type="entry name" value="P-loop_NTPase"/>
</dbReference>
<dbReference type="EC" id="5.6.2.4" evidence="7"/>
<dbReference type="Proteomes" id="UP000018291">
    <property type="component" value="Unassembled WGS sequence"/>
</dbReference>
<evidence type="ECO:0000256" key="3">
    <source>
        <dbReference type="ARBA" id="ARBA00022806"/>
    </source>
</evidence>
<feature type="domain" description="UvrD-like helicase ATP-binding" evidence="10">
    <location>
        <begin position="248"/>
        <end position="522"/>
    </location>
</feature>
<organism evidence="11 12">
    <name type="scientific">Candidatus Neomicrothrix parvicella RN1</name>
    <dbReference type="NCBI Taxonomy" id="1229780"/>
    <lineage>
        <taxon>Bacteria</taxon>
        <taxon>Bacillati</taxon>
        <taxon>Actinomycetota</taxon>
        <taxon>Acidimicrobiia</taxon>
        <taxon>Acidimicrobiales</taxon>
        <taxon>Microthrixaceae</taxon>
        <taxon>Candidatus Neomicrothrix</taxon>
    </lineage>
</organism>
<dbReference type="GO" id="GO:0043138">
    <property type="term" value="F:3'-5' DNA helicase activity"/>
    <property type="evidence" value="ECO:0007669"/>
    <property type="project" value="UniProtKB-EC"/>
</dbReference>
<dbReference type="InterPro" id="IPR014017">
    <property type="entry name" value="DNA_helicase_UvrD-like_C"/>
</dbReference>
<dbReference type="Pfam" id="PF13245">
    <property type="entry name" value="AAA_19"/>
    <property type="match status" value="1"/>
</dbReference>
<evidence type="ECO:0000313" key="12">
    <source>
        <dbReference type="Proteomes" id="UP000018291"/>
    </source>
</evidence>
<evidence type="ECO:0000256" key="9">
    <source>
        <dbReference type="PROSITE-ProRule" id="PRU00560"/>
    </source>
</evidence>
<dbReference type="OrthoDB" id="3196525at2"/>
<comment type="caution">
    <text evidence="11">The sequence shown here is derived from an EMBL/GenBank/DDBJ whole genome shotgun (WGS) entry which is preliminary data.</text>
</comment>
<evidence type="ECO:0000313" key="11">
    <source>
        <dbReference type="EMBL" id="CCM61926.1"/>
    </source>
</evidence>
<dbReference type="PROSITE" id="PS51198">
    <property type="entry name" value="UVRD_HELICASE_ATP_BIND"/>
    <property type="match status" value="1"/>
</dbReference>
<keyword evidence="5" id="KW-0413">Isomerase</keyword>
<dbReference type="EMBL" id="CANL01000001">
    <property type="protein sequence ID" value="CCM61926.1"/>
    <property type="molecule type" value="Genomic_DNA"/>
</dbReference>
<accession>R4YYA7</accession>
<dbReference type="GO" id="GO:0005524">
    <property type="term" value="F:ATP binding"/>
    <property type="evidence" value="ECO:0007669"/>
    <property type="project" value="UniProtKB-UniRule"/>
</dbReference>
<evidence type="ECO:0000256" key="8">
    <source>
        <dbReference type="ARBA" id="ARBA00048988"/>
    </source>
</evidence>
<comment type="catalytic activity">
    <reaction evidence="8">
        <text>ATP + H2O = ADP + phosphate + H(+)</text>
        <dbReference type="Rhea" id="RHEA:13065"/>
        <dbReference type="ChEBI" id="CHEBI:15377"/>
        <dbReference type="ChEBI" id="CHEBI:15378"/>
        <dbReference type="ChEBI" id="CHEBI:30616"/>
        <dbReference type="ChEBI" id="CHEBI:43474"/>
        <dbReference type="ChEBI" id="CHEBI:456216"/>
        <dbReference type="EC" id="5.6.2.4"/>
    </reaction>
</comment>
<reference evidence="11 12" key="1">
    <citation type="journal article" date="2013" name="ISME J.">
        <title>Metabolic model for the filamentous 'Candidatus Microthrix parvicella' based on genomic and metagenomic analyses.</title>
        <authorList>
            <person name="Jon McIlroy S."/>
            <person name="Kristiansen R."/>
            <person name="Albertsen M."/>
            <person name="Michael Karst S."/>
            <person name="Rossetti S."/>
            <person name="Lund Nielsen J."/>
            <person name="Tandoi V."/>
            <person name="James Seviour R."/>
            <person name="Nielsen P.H."/>
        </authorList>
    </citation>
    <scope>NUCLEOTIDE SEQUENCE [LARGE SCALE GENOMIC DNA]</scope>
    <source>
        <strain evidence="11 12">RN1</strain>
    </source>
</reference>
<dbReference type="RefSeq" id="WP_012222827.1">
    <property type="nucleotide sequence ID" value="NZ_HG422565.1"/>
</dbReference>
<gene>
    <name evidence="11" type="ORF">BN381_10157</name>
</gene>
<evidence type="ECO:0000259" key="10">
    <source>
        <dbReference type="PROSITE" id="PS51198"/>
    </source>
</evidence>
<keyword evidence="2 9" id="KW-0378">Hydrolase</keyword>
<keyword evidence="1 9" id="KW-0547">Nucleotide-binding</keyword>
<dbReference type="PANTHER" id="PTHR11070:SF45">
    <property type="entry name" value="DNA 3'-5' HELICASE"/>
    <property type="match status" value="1"/>
</dbReference>
<evidence type="ECO:0000256" key="6">
    <source>
        <dbReference type="ARBA" id="ARBA00034617"/>
    </source>
</evidence>
<name>R4YYA7_9ACTN</name>
<evidence type="ECO:0000256" key="1">
    <source>
        <dbReference type="ARBA" id="ARBA00022741"/>
    </source>
</evidence>
<protein>
    <recommendedName>
        <fullName evidence="7">DNA 3'-5' helicase</fullName>
        <ecNumber evidence="7">5.6.2.4</ecNumber>
    </recommendedName>
</protein>
<keyword evidence="12" id="KW-1185">Reference proteome</keyword>